<dbReference type="InterPro" id="IPR011990">
    <property type="entry name" value="TPR-like_helical_dom_sf"/>
</dbReference>
<keyword evidence="1" id="KW-1133">Transmembrane helix</keyword>
<sequence>MLFFNIKNQAFEHPQYIQCSQCHQVAVTAHTQLKFVRFGLIPLFPFALERASYCANCSAKNVPENSQNSKLPIFHVLTKFIGTVLIILMLNWLWHQHTQARNIEINIVNQPQINDFFFIDYSKFLKEEYYQKRVVAAKVIATENDTVTLKLGRYNYSRERDLKLSARSDNFVQKGYFFSDSQTFSQQQIKDFYDNNTIYAAYRPKDLKLFGGFVVMPSNPKPLYAGFKLNKANQEGIAAYQEKDFSTAFEYFSEAAEQGDSWGQYNLAKMYLAGEGTDKNRVQAGHWLTLSAKQGHSKAQQLCDEQGLCQ</sequence>
<keyword evidence="3" id="KW-1185">Reference proteome</keyword>
<evidence type="ECO:0000313" key="2">
    <source>
        <dbReference type="EMBL" id="MEI4550760.1"/>
    </source>
</evidence>
<evidence type="ECO:0000256" key="1">
    <source>
        <dbReference type="SAM" id="Phobius"/>
    </source>
</evidence>
<dbReference type="SMART" id="SM00671">
    <property type="entry name" value="SEL1"/>
    <property type="match status" value="2"/>
</dbReference>
<dbReference type="PANTHER" id="PTHR11102:SF160">
    <property type="entry name" value="ERAD-ASSOCIATED E3 UBIQUITIN-PROTEIN LIGASE COMPONENT HRD3"/>
    <property type="match status" value="1"/>
</dbReference>
<gene>
    <name evidence="2" type="ORF">WAE96_13900</name>
</gene>
<dbReference type="InterPro" id="IPR050767">
    <property type="entry name" value="Sel1_AlgK"/>
</dbReference>
<accession>A0ABU8EUX1</accession>
<comment type="caution">
    <text evidence="2">The sequence shown here is derived from an EMBL/GenBank/DDBJ whole genome shotgun (WGS) entry which is preliminary data.</text>
</comment>
<reference evidence="2 3" key="1">
    <citation type="submission" date="2023-12" db="EMBL/GenBank/DDBJ databases">
        <title>Friends and Foes: Symbiotic and Algicidal bacterial influence on Karenia brevis blooms.</title>
        <authorList>
            <person name="Fei C."/>
            <person name="Mohamed A.R."/>
            <person name="Booker A."/>
            <person name="Arshad M."/>
            <person name="Klass S."/>
            <person name="Ahn S."/>
            <person name="Gilbert P.M."/>
            <person name="Heil C.A."/>
            <person name="Martinez J.M."/>
            <person name="Amin S.A."/>
        </authorList>
    </citation>
    <scope>NUCLEOTIDE SEQUENCE [LARGE SCALE GENOMIC DNA]</scope>
    <source>
        <strain evidence="2 3">CE15</strain>
    </source>
</reference>
<proteinExistence type="predicted"/>
<organism evidence="2 3">
    <name type="scientific">Pseudoalteromonas spongiae</name>
    <dbReference type="NCBI Taxonomy" id="298657"/>
    <lineage>
        <taxon>Bacteria</taxon>
        <taxon>Pseudomonadati</taxon>
        <taxon>Pseudomonadota</taxon>
        <taxon>Gammaproteobacteria</taxon>
        <taxon>Alteromonadales</taxon>
        <taxon>Pseudoalteromonadaceae</taxon>
        <taxon>Pseudoalteromonas</taxon>
    </lineage>
</organism>
<keyword evidence="1" id="KW-0472">Membrane</keyword>
<keyword evidence="1" id="KW-0812">Transmembrane</keyword>
<dbReference type="Pfam" id="PF08238">
    <property type="entry name" value="Sel1"/>
    <property type="match status" value="2"/>
</dbReference>
<dbReference type="SUPFAM" id="SSF81901">
    <property type="entry name" value="HCP-like"/>
    <property type="match status" value="1"/>
</dbReference>
<name>A0ABU8EUX1_9GAMM</name>
<dbReference type="Proteomes" id="UP001382455">
    <property type="component" value="Unassembled WGS sequence"/>
</dbReference>
<evidence type="ECO:0000313" key="3">
    <source>
        <dbReference type="Proteomes" id="UP001382455"/>
    </source>
</evidence>
<dbReference type="PANTHER" id="PTHR11102">
    <property type="entry name" value="SEL-1-LIKE PROTEIN"/>
    <property type="match status" value="1"/>
</dbReference>
<dbReference type="EMBL" id="JBAWKS010000001">
    <property type="protein sequence ID" value="MEI4550760.1"/>
    <property type="molecule type" value="Genomic_DNA"/>
</dbReference>
<dbReference type="Gene3D" id="1.25.40.10">
    <property type="entry name" value="Tetratricopeptide repeat domain"/>
    <property type="match status" value="1"/>
</dbReference>
<dbReference type="RefSeq" id="WP_336435842.1">
    <property type="nucleotide sequence ID" value="NZ_JBAWKS010000001.1"/>
</dbReference>
<protein>
    <submittedName>
        <fullName evidence="2">Tetratricopeptide repeat protein</fullName>
    </submittedName>
</protein>
<dbReference type="InterPro" id="IPR006597">
    <property type="entry name" value="Sel1-like"/>
</dbReference>
<feature type="transmembrane region" description="Helical" evidence="1">
    <location>
        <begin position="73"/>
        <end position="94"/>
    </location>
</feature>